<evidence type="ECO:0000256" key="1">
    <source>
        <dbReference type="ARBA" id="ARBA00023284"/>
    </source>
</evidence>
<comment type="caution">
    <text evidence="3">The sequence shown here is derived from an EMBL/GenBank/DDBJ whole genome shotgun (WGS) entry which is preliminary data.</text>
</comment>
<dbReference type="PANTHER" id="PTHR42852">
    <property type="entry name" value="THIOL:DISULFIDE INTERCHANGE PROTEIN DSBE"/>
    <property type="match status" value="1"/>
</dbReference>
<dbReference type="InParanoid" id="A0A259TYC1"/>
<dbReference type="InterPro" id="IPR017937">
    <property type="entry name" value="Thioredoxin_CS"/>
</dbReference>
<feature type="domain" description="Thioredoxin" evidence="2">
    <location>
        <begin position="13"/>
        <end position="173"/>
    </location>
</feature>
<dbReference type="CDD" id="cd02966">
    <property type="entry name" value="TlpA_like_family"/>
    <property type="match status" value="1"/>
</dbReference>
<dbReference type="Pfam" id="PF00578">
    <property type="entry name" value="AhpC-TSA"/>
    <property type="match status" value="1"/>
</dbReference>
<dbReference type="InterPro" id="IPR000866">
    <property type="entry name" value="AhpC/TSA"/>
</dbReference>
<gene>
    <name evidence="3" type="ORF">BSZ36_06030</name>
</gene>
<protein>
    <recommendedName>
        <fullName evidence="2">Thioredoxin domain-containing protein</fullName>
    </recommendedName>
</protein>
<dbReference type="GO" id="GO:0016209">
    <property type="term" value="F:antioxidant activity"/>
    <property type="evidence" value="ECO:0007669"/>
    <property type="project" value="InterPro"/>
</dbReference>
<dbReference type="Gene3D" id="3.40.30.10">
    <property type="entry name" value="Glutaredoxin"/>
    <property type="match status" value="1"/>
</dbReference>
<evidence type="ECO:0000313" key="3">
    <source>
        <dbReference type="EMBL" id="OZC02574.1"/>
    </source>
</evidence>
<evidence type="ECO:0000313" key="4">
    <source>
        <dbReference type="Proteomes" id="UP000216446"/>
    </source>
</evidence>
<dbReference type="AlphaFoldDB" id="A0A259TYC1"/>
<dbReference type="InterPro" id="IPR013766">
    <property type="entry name" value="Thioredoxin_domain"/>
</dbReference>
<dbReference type="GO" id="GO:0016491">
    <property type="term" value="F:oxidoreductase activity"/>
    <property type="evidence" value="ECO:0007669"/>
    <property type="project" value="InterPro"/>
</dbReference>
<reference evidence="3 4" key="1">
    <citation type="submission" date="2016-11" db="EMBL/GenBank/DDBJ databases">
        <title>Study of marine rhodopsin-containing bacteria.</title>
        <authorList>
            <person name="Yoshizawa S."/>
            <person name="Kumagai Y."/>
            <person name="Kogure K."/>
        </authorList>
    </citation>
    <scope>NUCLEOTIDE SEQUENCE [LARGE SCALE GENOMIC DNA]</scope>
    <source>
        <strain evidence="3 4">SG-29</strain>
    </source>
</reference>
<dbReference type="InterPro" id="IPR036249">
    <property type="entry name" value="Thioredoxin-like_sf"/>
</dbReference>
<dbReference type="EMBL" id="MQWB01000001">
    <property type="protein sequence ID" value="OZC02574.1"/>
    <property type="molecule type" value="Genomic_DNA"/>
</dbReference>
<name>A0A259TYC1_9BACT</name>
<sequence length="182" mass="19820">MLKYIPLLALALAACGPDAPDRATPEASGVETTGSPLIEVENATQLVDHVIEEGNEVTVLNFWATWCAPCRIEFPDLMAYDAEMEGEGVEVRFVSVDDAEVMDKVRRFLDEQGVTERSYVSPDNTTLAGEFNPRFAASLPYTLVMDSEGIVRGAHMGVISPERITELVAGVRDGTIDITTQL</sequence>
<dbReference type="Proteomes" id="UP000216446">
    <property type="component" value="Unassembled WGS sequence"/>
</dbReference>
<accession>A0A259TYC1</accession>
<keyword evidence="4" id="KW-1185">Reference proteome</keyword>
<proteinExistence type="predicted"/>
<keyword evidence="1" id="KW-0676">Redox-active center</keyword>
<evidence type="ECO:0000259" key="2">
    <source>
        <dbReference type="PROSITE" id="PS51352"/>
    </source>
</evidence>
<dbReference type="PANTHER" id="PTHR42852:SF17">
    <property type="entry name" value="THIOREDOXIN-LIKE PROTEIN HI_1115"/>
    <property type="match status" value="1"/>
</dbReference>
<dbReference type="OrthoDB" id="9815205at2"/>
<dbReference type="PROSITE" id="PS00194">
    <property type="entry name" value="THIOREDOXIN_1"/>
    <property type="match status" value="1"/>
</dbReference>
<organism evidence="3 4">
    <name type="scientific">Rubricoccus marinus</name>
    <dbReference type="NCBI Taxonomy" id="716817"/>
    <lineage>
        <taxon>Bacteria</taxon>
        <taxon>Pseudomonadati</taxon>
        <taxon>Rhodothermota</taxon>
        <taxon>Rhodothermia</taxon>
        <taxon>Rhodothermales</taxon>
        <taxon>Rubricoccaceae</taxon>
        <taxon>Rubricoccus</taxon>
    </lineage>
</organism>
<dbReference type="RefSeq" id="WP_094546972.1">
    <property type="nucleotide sequence ID" value="NZ_MQWB01000001.1"/>
</dbReference>
<dbReference type="InterPro" id="IPR050553">
    <property type="entry name" value="Thioredoxin_ResA/DsbE_sf"/>
</dbReference>
<dbReference type="PROSITE" id="PS51352">
    <property type="entry name" value="THIOREDOXIN_2"/>
    <property type="match status" value="1"/>
</dbReference>
<dbReference type="SUPFAM" id="SSF52833">
    <property type="entry name" value="Thioredoxin-like"/>
    <property type="match status" value="1"/>
</dbReference>
<dbReference type="PROSITE" id="PS51257">
    <property type="entry name" value="PROKAR_LIPOPROTEIN"/>
    <property type="match status" value="1"/>
</dbReference>